<proteinExistence type="predicted"/>
<feature type="compositionally biased region" description="Low complexity" evidence="1">
    <location>
        <begin position="1"/>
        <end position="16"/>
    </location>
</feature>
<gene>
    <name evidence="2" type="ORF">UFOPK3773_00628</name>
</gene>
<name>A0A6J7J2S7_9ZZZZ</name>
<evidence type="ECO:0000313" key="2">
    <source>
        <dbReference type="EMBL" id="CAB4937419.1"/>
    </source>
</evidence>
<feature type="compositionally biased region" description="Low complexity" evidence="1">
    <location>
        <begin position="61"/>
        <end position="81"/>
    </location>
</feature>
<reference evidence="2" key="1">
    <citation type="submission" date="2020-05" db="EMBL/GenBank/DDBJ databases">
        <authorList>
            <person name="Chiriac C."/>
            <person name="Salcher M."/>
            <person name="Ghai R."/>
            <person name="Kavagutti S V."/>
        </authorList>
    </citation>
    <scope>NUCLEOTIDE SEQUENCE</scope>
</reference>
<feature type="compositionally biased region" description="Polar residues" evidence="1">
    <location>
        <begin position="38"/>
        <end position="55"/>
    </location>
</feature>
<dbReference type="EMBL" id="CAFBNF010000048">
    <property type="protein sequence ID" value="CAB4937419.1"/>
    <property type="molecule type" value="Genomic_DNA"/>
</dbReference>
<dbReference type="AlphaFoldDB" id="A0A6J7J2S7"/>
<protein>
    <submittedName>
        <fullName evidence="2">Unannotated protein</fullName>
    </submittedName>
</protein>
<sequence>MAHPAAAPIAISPPTANSHARVGVPKKAHGSDVEVSRSDSTNDSTPNTASTTARLGSSFVRSATRDTISTATTSTSSGHTR</sequence>
<accession>A0A6J7J2S7</accession>
<evidence type="ECO:0000256" key="1">
    <source>
        <dbReference type="SAM" id="MobiDB-lite"/>
    </source>
</evidence>
<feature type="region of interest" description="Disordered" evidence="1">
    <location>
        <begin position="1"/>
        <end position="81"/>
    </location>
</feature>
<organism evidence="2">
    <name type="scientific">freshwater metagenome</name>
    <dbReference type="NCBI Taxonomy" id="449393"/>
    <lineage>
        <taxon>unclassified sequences</taxon>
        <taxon>metagenomes</taxon>
        <taxon>ecological metagenomes</taxon>
    </lineage>
</organism>